<accession>A0A1A8WFD0</accession>
<evidence type="ECO:0000313" key="2">
    <source>
        <dbReference type="Proteomes" id="UP000078560"/>
    </source>
</evidence>
<dbReference type="Pfam" id="PF05795">
    <property type="entry name" value="Plasmodium_Vir"/>
    <property type="match status" value="2"/>
</dbReference>
<organism evidence="1 2">
    <name type="scientific">Plasmodium ovale curtisi</name>
    <dbReference type="NCBI Taxonomy" id="864141"/>
    <lineage>
        <taxon>Eukaryota</taxon>
        <taxon>Sar</taxon>
        <taxon>Alveolata</taxon>
        <taxon>Apicomplexa</taxon>
        <taxon>Aconoidasida</taxon>
        <taxon>Haemosporida</taxon>
        <taxon>Plasmodiidae</taxon>
        <taxon>Plasmodium</taxon>
        <taxon>Plasmodium (Plasmodium)</taxon>
    </lineage>
</organism>
<name>A0A1A8WFD0_PLAOA</name>
<sequence length="338" mass="39656">MSAGNIHRRIGKIFGYSISYLPSERFYQDLKNDYTGLSKYRQKCKEVYALEGRMRNKSICEKILRYLENSEIWKDDDSEYDVCILLNYWIYDTLARIFGADNHSAIVSAFGKLQPLWNELIENEKEPKFYKKCAPDLSIPTQIDWRKSKELYDYYVDFKTIFGSSIYYEDECREYYKNIEDKISLYEFFEKICTPDSNNCPKFYDKCKPYNPKTVLHNLPCYKQIQEERAAEKTLAMEKSLQHGEHDSPYDTRLTQQNAEIGTRVGHSILGVAPVLLTASVLYKYTPIGSWIRNFGGNNQNSINGMDNVEIDGFLSLTQEPDEMFFRNTENHISYQPM</sequence>
<reference evidence="2" key="1">
    <citation type="submission" date="2016-05" db="EMBL/GenBank/DDBJ databases">
        <authorList>
            <person name="Naeem Raeece"/>
        </authorList>
    </citation>
    <scope>NUCLEOTIDE SEQUENCE [LARGE SCALE GENOMIC DNA]</scope>
</reference>
<proteinExistence type="predicted"/>
<gene>
    <name evidence="1" type="ORF">POVCU2_0063430</name>
</gene>
<protein>
    <submittedName>
        <fullName evidence="1">PIR Superfamily Protein</fullName>
    </submittedName>
</protein>
<dbReference type="AlphaFoldDB" id="A0A1A8WFD0"/>
<dbReference type="EMBL" id="FLQU01000987">
    <property type="protein sequence ID" value="SBS90763.1"/>
    <property type="molecule type" value="Genomic_DNA"/>
</dbReference>
<evidence type="ECO:0000313" key="1">
    <source>
        <dbReference type="EMBL" id="SBS90763.1"/>
    </source>
</evidence>
<dbReference type="Proteomes" id="UP000078560">
    <property type="component" value="Unassembled WGS sequence"/>
</dbReference>
<dbReference type="InterPro" id="IPR008780">
    <property type="entry name" value="Plasmodium_Vir"/>
</dbReference>